<dbReference type="EMBL" id="AP027272">
    <property type="protein sequence ID" value="BDX04917.1"/>
    <property type="molecule type" value="Genomic_DNA"/>
</dbReference>
<dbReference type="InterPro" id="IPR029016">
    <property type="entry name" value="GAF-like_dom_sf"/>
</dbReference>
<dbReference type="Gene3D" id="3.30.450.40">
    <property type="match status" value="1"/>
</dbReference>
<sequence length="171" mass="19656">MTKDKAALVIKPDIPENESKRMELVNQLQILDTEPDAQLDKITAEAQAWFNVPICLLTIVDTNRQWFKSNVGLDACETSRDVSFCGHAINYDETLYVPDAQEDFRFKTNPLVTGEPHIRFYAGAPLIMKPDLRIGTLCIIDRVPKELDDEQLNKLREFADRIQDLLWQITH</sequence>
<dbReference type="Pfam" id="PF01590">
    <property type="entry name" value="GAF"/>
    <property type="match status" value="1"/>
</dbReference>
<dbReference type="PANTHER" id="PTHR43102:SF2">
    <property type="entry name" value="GAF DOMAIN-CONTAINING PROTEIN"/>
    <property type="match status" value="1"/>
</dbReference>
<organism evidence="2 3">
    <name type="scientific">Planctobacterium marinum</name>
    <dbReference type="NCBI Taxonomy" id="1631968"/>
    <lineage>
        <taxon>Bacteria</taxon>
        <taxon>Pseudomonadati</taxon>
        <taxon>Pseudomonadota</taxon>
        <taxon>Gammaproteobacteria</taxon>
        <taxon>Alteromonadales</taxon>
        <taxon>Alteromonadaceae</taxon>
        <taxon>Planctobacterium</taxon>
    </lineage>
</organism>
<protein>
    <recommendedName>
        <fullName evidence="1">GAF domain-containing protein</fullName>
    </recommendedName>
</protein>
<gene>
    <name evidence="2" type="ORF">MACH26_04380</name>
</gene>
<dbReference type="PANTHER" id="PTHR43102">
    <property type="entry name" value="SLR1143 PROTEIN"/>
    <property type="match status" value="1"/>
</dbReference>
<accession>A0AA48HLZ2</accession>
<evidence type="ECO:0000313" key="3">
    <source>
        <dbReference type="Proteomes" id="UP001333710"/>
    </source>
</evidence>
<keyword evidence="3" id="KW-1185">Reference proteome</keyword>
<reference evidence="2" key="1">
    <citation type="submission" date="2023-01" db="EMBL/GenBank/DDBJ databases">
        <title>Complete genome sequence of Planctobacterium marinum strain Dej080120_11.</title>
        <authorList>
            <person name="Ueki S."/>
            <person name="Maruyama F."/>
        </authorList>
    </citation>
    <scope>NUCLEOTIDE SEQUENCE</scope>
    <source>
        <strain evidence="2">Dej080120_11</strain>
    </source>
</reference>
<dbReference type="RefSeq" id="WP_338290801.1">
    <property type="nucleotide sequence ID" value="NZ_AP027272.1"/>
</dbReference>
<name>A0AA48HLZ2_9ALTE</name>
<dbReference type="SMART" id="SM00065">
    <property type="entry name" value="GAF"/>
    <property type="match status" value="1"/>
</dbReference>
<dbReference type="SUPFAM" id="SSF55781">
    <property type="entry name" value="GAF domain-like"/>
    <property type="match status" value="1"/>
</dbReference>
<evidence type="ECO:0000313" key="2">
    <source>
        <dbReference type="EMBL" id="BDX04917.1"/>
    </source>
</evidence>
<dbReference type="InterPro" id="IPR003018">
    <property type="entry name" value="GAF"/>
</dbReference>
<evidence type="ECO:0000259" key="1">
    <source>
        <dbReference type="SMART" id="SM00065"/>
    </source>
</evidence>
<dbReference type="AlphaFoldDB" id="A0AA48HLZ2"/>
<dbReference type="KEGG" id="pmaw:MACH26_04380"/>
<feature type="domain" description="GAF" evidence="1">
    <location>
        <begin position="34"/>
        <end position="171"/>
    </location>
</feature>
<proteinExistence type="predicted"/>
<dbReference type="Proteomes" id="UP001333710">
    <property type="component" value="Chromosome"/>
</dbReference>